<dbReference type="EMBL" id="JAQQWN010000005">
    <property type="protein sequence ID" value="KAK8085098.1"/>
    <property type="molecule type" value="Genomic_DNA"/>
</dbReference>
<feature type="transmembrane region" description="Helical" evidence="1">
    <location>
        <begin position="226"/>
        <end position="244"/>
    </location>
</feature>
<keyword evidence="1" id="KW-1133">Transmembrane helix</keyword>
<feature type="transmembrane region" description="Helical" evidence="1">
    <location>
        <begin position="264"/>
        <end position="285"/>
    </location>
</feature>
<evidence type="ECO:0000256" key="1">
    <source>
        <dbReference type="SAM" id="Phobius"/>
    </source>
</evidence>
<evidence type="ECO:0000313" key="3">
    <source>
        <dbReference type="Proteomes" id="UP001433268"/>
    </source>
</evidence>
<dbReference type="GeneID" id="92043744"/>
<reference evidence="2 3" key="1">
    <citation type="submission" date="2023-01" db="EMBL/GenBank/DDBJ databases">
        <title>Analysis of 21 Apiospora genomes using comparative genomics revels a genus with tremendous synthesis potential of carbohydrate active enzymes and secondary metabolites.</title>
        <authorList>
            <person name="Sorensen T."/>
        </authorList>
    </citation>
    <scope>NUCLEOTIDE SEQUENCE [LARGE SCALE GENOMIC DNA]</scope>
    <source>
        <strain evidence="2 3">CBS 114990</strain>
    </source>
</reference>
<dbReference type="RefSeq" id="XP_066669607.1">
    <property type="nucleotide sequence ID" value="XM_066810684.1"/>
</dbReference>
<evidence type="ECO:0000313" key="2">
    <source>
        <dbReference type="EMBL" id="KAK8085098.1"/>
    </source>
</evidence>
<keyword evidence="1" id="KW-0472">Membrane</keyword>
<protein>
    <submittedName>
        <fullName evidence="2">Uncharacterized protein</fullName>
    </submittedName>
</protein>
<sequence length="291" mass="32848">MAPYVAMSDTQDNGWDVGMTLPPGVSVSLDLQQQQRTMEYVGSGQLACPRAIWVYKAPYEMARKAAIEDIVQTIAVKVGATHAWIRSDVHTTGYSYDEFGNRLRLYNRHGEFIGYELVEKDPHITVNYGTSDTVVVVHGHVYVKTNRKGMLTGFMERGTREHVYNRDDRILELWKMTRDSNRPGPLGAARYCPQHPTETARCDEHYCGRTHWKTEYWTRDTWATELVAMVTSIACLVAICVMFKTFNAGNNRVPDFPGAVNLDAIILTLSTVSSSLTMYAVPAAINQVKWD</sequence>
<dbReference type="Proteomes" id="UP001433268">
    <property type="component" value="Unassembled WGS sequence"/>
</dbReference>
<accession>A0ABR1WRV0</accession>
<gene>
    <name evidence="2" type="ORF">PG997_006369</name>
</gene>
<name>A0ABR1WRV0_9PEZI</name>
<proteinExistence type="predicted"/>
<keyword evidence="3" id="KW-1185">Reference proteome</keyword>
<organism evidence="2 3">
    <name type="scientific">Apiospora hydei</name>
    <dbReference type="NCBI Taxonomy" id="1337664"/>
    <lineage>
        <taxon>Eukaryota</taxon>
        <taxon>Fungi</taxon>
        <taxon>Dikarya</taxon>
        <taxon>Ascomycota</taxon>
        <taxon>Pezizomycotina</taxon>
        <taxon>Sordariomycetes</taxon>
        <taxon>Xylariomycetidae</taxon>
        <taxon>Amphisphaeriales</taxon>
        <taxon>Apiosporaceae</taxon>
        <taxon>Apiospora</taxon>
    </lineage>
</organism>
<comment type="caution">
    <text evidence="2">The sequence shown here is derived from an EMBL/GenBank/DDBJ whole genome shotgun (WGS) entry which is preliminary data.</text>
</comment>
<keyword evidence="1" id="KW-0812">Transmembrane</keyword>